<proteinExistence type="predicted"/>
<evidence type="ECO:0000313" key="1">
    <source>
        <dbReference type="EMBL" id="PNI86831.1"/>
    </source>
</evidence>
<accession>A0A2J8PS54</accession>
<comment type="caution">
    <text evidence="1">The sequence shown here is derived from an EMBL/GenBank/DDBJ whole genome shotgun (WGS) entry which is preliminary data.</text>
</comment>
<dbReference type="EMBL" id="NBAG03000210">
    <property type="protein sequence ID" value="PNI86831.1"/>
    <property type="molecule type" value="Genomic_DNA"/>
</dbReference>
<name>A0A2J8PS54_PANTR</name>
<dbReference type="AlphaFoldDB" id="A0A2J8PS54"/>
<organism evidence="1 2">
    <name type="scientific">Pan troglodytes</name>
    <name type="common">Chimpanzee</name>
    <dbReference type="NCBI Taxonomy" id="9598"/>
    <lineage>
        <taxon>Eukaryota</taxon>
        <taxon>Metazoa</taxon>
        <taxon>Chordata</taxon>
        <taxon>Craniata</taxon>
        <taxon>Vertebrata</taxon>
        <taxon>Euteleostomi</taxon>
        <taxon>Mammalia</taxon>
        <taxon>Eutheria</taxon>
        <taxon>Euarchontoglires</taxon>
        <taxon>Primates</taxon>
        <taxon>Haplorrhini</taxon>
        <taxon>Catarrhini</taxon>
        <taxon>Hominidae</taxon>
        <taxon>Pan</taxon>
    </lineage>
</organism>
<dbReference type="Proteomes" id="UP000236370">
    <property type="component" value="Unassembled WGS sequence"/>
</dbReference>
<protein>
    <submittedName>
        <fullName evidence="1">Uncharacterized protein</fullName>
    </submittedName>
</protein>
<sequence>MIKPILPGSQGSGLVQKRAYLAGKLHHQLAAFLDGTCCEVVQDIIPPRETGLQNDGWNVDMEGAQLQSCA</sequence>
<reference evidence="1 2" key="1">
    <citation type="submission" date="2017-12" db="EMBL/GenBank/DDBJ databases">
        <title>High-resolution comparative analysis of great ape genomes.</title>
        <authorList>
            <person name="Pollen A."/>
            <person name="Hastie A."/>
            <person name="Hormozdiari F."/>
            <person name="Dougherty M."/>
            <person name="Liu R."/>
            <person name="Chaisson M."/>
            <person name="Hoppe E."/>
            <person name="Hill C."/>
            <person name="Pang A."/>
            <person name="Hillier L."/>
            <person name="Baker C."/>
            <person name="Armstrong J."/>
            <person name="Shendure J."/>
            <person name="Paten B."/>
            <person name="Wilson R."/>
            <person name="Chao H."/>
            <person name="Schneider V."/>
            <person name="Ventura M."/>
            <person name="Kronenberg Z."/>
            <person name="Murali S."/>
            <person name="Gordon D."/>
            <person name="Cantsilieris S."/>
            <person name="Munson K."/>
            <person name="Nelson B."/>
            <person name="Raja A."/>
            <person name="Underwood J."/>
            <person name="Diekhans M."/>
            <person name="Fiddes I."/>
            <person name="Haussler D."/>
            <person name="Eichler E."/>
        </authorList>
    </citation>
    <scope>NUCLEOTIDE SEQUENCE [LARGE SCALE GENOMIC DNA]</scope>
    <source>
        <strain evidence="1">Yerkes chimp pedigree #C0471</strain>
    </source>
</reference>
<gene>
    <name evidence="1" type="ORF">CK820_G0000039</name>
</gene>
<evidence type="ECO:0000313" key="2">
    <source>
        <dbReference type="Proteomes" id="UP000236370"/>
    </source>
</evidence>